<accession>A0A150KLY7</accession>
<organism evidence="1 2">
    <name type="scientific">Heyndrickxia sporothermodurans</name>
    <dbReference type="NCBI Taxonomy" id="46224"/>
    <lineage>
        <taxon>Bacteria</taxon>
        <taxon>Bacillati</taxon>
        <taxon>Bacillota</taxon>
        <taxon>Bacilli</taxon>
        <taxon>Bacillales</taxon>
        <taxon>Bacillaceae</taxon>
        <taxon>Heyndrickxia</taxon>
    </lineage>
</organism>
<evidence type="ECO:0000313" key="2">
    <source>
        <dbReference type="Proteomes" id="UP000075666"/>
    </source>
</evidence>
<dbReference type="STRING" id="46224.B4102_3575"/>
<evidence type="ECO:0000313" key="1">
    <source>
        <dbReference type="EMBL" id="KYC94354.1"/>
    </source>
</evidence>
<dbReference type="PATRIC" id="fig|46224.3.peg.253"/>
<name>A0A150KLY7_9BACI</name>
<dbReference type="RefSeq" id="WP_066234727.1">
    <property type="nucleotide sequence ID" value="NZ_LQYN01000101.1"/>
</dbReference>
<dbReference type="Proteomes" id="UP000075666">
    <property type="component" value="Unassembled WGS sequence"/>
</dbReference>
<sequence length="67" mass="7731">MTKTHVIYTNNVGAPGDKITEDDDLFFKLDEIADAENTQNAKYAHYYQETTNDYDLTEFIYVETTNA</sequence>
<proteinExistence type="predicted"/>
<gene>
    <name evidence="1" type="ORF">B4102_3575</name>
</gene>
<reference evidence="1 2" key="1">
    <citation type="submission" date="2016-01" db="EMBL/GenBank/DDBJ databases">
        <title>Genome Sequences of Twelve Sporeforming Bacillus Species Isolated from Foods.</title>
        <authorList>
            <person name="Berendsen E.M."/>
            <person name="Wells-Bennik M.H."/>
            <person name="Krawcyk A.O."/>
            <person name="De Jong A."/>
            <person name="Holsappel S."/>
            <person name="Eijlander R.T."/>
            <person name="Kuipers O.P."/>
        </authorList>
    </citation>
    <scope>NUCLEOTIDE SEQUENCE [LARGE SCALE GENOMIC DNA]</scope>
    <source>
        <strain evidence="1 2">B4102</strain>
    </source>
</reference>
<comment type="caution">
    <text evidence="1">The sequence shown here is derived from an EMBL/GenBank/DDBJ whole genome shotgun (WGS) entry which is preliminary data.</text>
</comment>
<dbReference type="EMBL" id="LQYN01000101">
    <property type="protein sequence ID" value="KYC94354.1"/>
    <property type="molecule type" value="Genomic_DNA"/>
</dbReference>
<protein>
    <submittedName>
        <fullName evidence="1">Uncharacterized protein</fullName>
    </submittedName>
</protein>
<dbReference type="AlphaFoldDB" id="A0A150KLY7"/>
<keyword evidence="2" id="KW-1185">Reference proteome</keyword>